<sequence length="460" mass="52818">MSKLTLFFLCLFCSCCGNEFRLHIHVKNLPEKSNPLLLRIYNGNTYVLDSLPSRQKDLLSFQIPASTHTGMFRLILNPSSGSLHTGEPTKTLDILFNKAAIDLSVDYNDPSNSIQVLQSPENKIYFDFQKKDQYLLHRIASLEQIIGQYPVRDEFYHSSLQAYENCQLEREKYIDSLVCLYPGTLAARIILQQKQPFIPAPSTKQERDSIYKNHYLDHIDFKDTTLLYTNVYTDRLFQYLRFFLDPHSSLPENETLVIQALEKIIPQISENEQVRSALLKFLTAGFKSMKMNGVLVYLSNSYTGQCGGSINLIEERLHGYEKMIPGYKIPPLLVTDIQDQPIDIESELSPYTLLLFWQTSCTHCKTLLSALSSLRKEGVFTPVKVIGISIDEEKENWIEFSRNFPMDWINTFAGGGFYGPAASRFNLFATPSLFLLDENHRILSKPTTLEELKRDIEDLK</sequence>
<protein>
    <recommendedName>
        <fullName evidence="1">Thioredoxin domain-containing protein</fullName>
    </recommendedName>
</protein>
<evidence type="ECO:0000259" key="1">
    <source>
        <dbReference type="PROSITE" id="PS51352"/>
    </source>
</evidence>
<evidence type="ECO:0000313" key="2">
    <source>
        <dbReference type="EMBL" id="EHP45168.1"/>
    </source>
</evidence>
<dbReference type="SUPFAM" id="SSF52833">
    <property type="entry name" value="Thioredoxin-like"/>
    <property type="match status" value="1"/>
</dbReference>
<dbReference type="Proteomes" id="UP000004892">
    <property type="component" value="Unassembled WGS sequence"/>
</dbReference>
<evidence type="ECO:0000313" key="3">
    <source>
        <dbReference type="Proteomes" id="UP000004892"/>
    </source>
</evidence>
<comment type="caution">
    <text evidence="2">The sequence shown here is derived from an EMBL/GenBank/DDBJ whole genome shotgun (WGS) entry which is preliminary data.</text>
</comment>
<dbReference type="InterPro" id="IPR012336">
    <property type="entry name" value="Thioredoxin-like_fold"/>
</dbReference>
<dbReference type="PATRIC" id="fig|742817.3.peg.3222"/>
<dbReference type="Gene3D" id="3.40.30.10">
    <property type="entry name" value="Glutaredoxin"/>
    <property type="match status" value="1"/>
</dbReference>
<dbReference type="PROSITE" id="PS51257">
    <property type="entry name" value="PROKAR_LIPOPROTEIN"/>
    <property type="match status" value="1"/>
</dbReference>
<keyword evidence="3" id="KW-1185">Reference proteome</keyword>
<gene>
    <name evidence="2" type="ORF">HMPREF9449_03013</name>
</gene>
<dbReference type="InterPro" id="IPR036249">
    <property type="entry name" value="Thioredoxin-like_sf"/>
</dbReference>
<dbReference type="RefSeq" id="WP_009138156.1">
    <property type="nucleotide sequence ID" value="NZ_JH594598.1"/>
</dbReference>
<dbReference type="EMBL" id="ADMC01000034">
    <property type="protein sequence ID" value="EHP45168.1"/>
    <property type="molecule type" value="Genomic_DNA"/>
</dbReference>
<dbReference type="HOGENOM" id="CLU_594256_0_0_10"/>
<proteinExistence type="predicted"/>
<accession>H1DL77</accession>
<reference evidence="2 3" key="1">
    <citation type="submission" date="2012-01" db="EMBL/GenBank/DDBJ databases">
        <title>The Genome Sequence of Odoribacter laneus YIT 12061.</title>
        <authorList>
            <consortium name="The Broad Institute Genome Sequencing Platform"/>
            <person name="Earl A."/>
            <person name="Ward D."/>
            <person name="Feldgarden M."/>
            <person name="Gevers D."/>
            <person name="Morotomi M."/>
            <person name="Young S.K."/>
            <person name="Zeng Q."/>
            <person name="Gargeya S."/>
            <person name="Fitzgerald M."/>
            <person name="Haas B."/>
            <person name="Abouelleil A."/>
            <person name="Alvarado L."/>
            <person name="Arachchi H.M."/>
            <person name="Berlin A."/>
            <person name="Chapman S.B."/>
            <person name="Gearin G."/>
            <person name="Goldberg J."/>
            <person name="Griggs A."/>
            <person name="Gujja S."/>
            <person name="Hansen M."/>
            <person name="Heiman D."/>
            <person name="Howarth C."/>
            <person name="Larimer J."/>
            <person name="Lui A."/>
            <person name="MacDonald P.J.P."/>
            <person name="McCowen C."/>
            <person name="Montmayeur A."/>
            <person name="Murphy C."/>
            <person name="Neiman D."/>
            <person name="Pearson M."/>
            <person name="Priest M."/>
            <person name="Roberts A."/>
            <person name="Saif S."/>
            <person name="Shea T."/>
            <person name="Sisk P."/>
            <person name="Stolte C."/>
            <person name="Sykes S."/>
            <person name="Wortman J."/>
            <person name="Nusbaum C."/>
            <person name="Birren B."/>
        </authorList>
    </citation>
    <scope>NUCLEOTIDE SEQUENCE [LARGE SCALE GENOMIC DNA]</scope>
    <source>
        <strain evidence="2 3">YIT 12061</strain>
    </source>
</reference>
<dbReference type="eggNOG" id="COG0526">
    <property type="taxonomic scope" value="Bacteria"/>
</dbReference>
<dbReference type="STRING" id="742817.HMPREF9449_03013"/>
<dbReference type="GeneID" id="98070531"/>
<organism evidence="2 3">
    <name type="scientific">Odoribacter laneus YIT 12061</name>
    <dbReference type="NCBI Taxonomy" id="742817"/>
    <lineage>
        <taxon>Bacteria</taxon>
        <taxon>Pseudomonadati</taxon>
        <taxon>Bacteroidota</taxon>
        <taxon>Bacteroidia</taxon>
        <taxon>Bacteroidales</taxon>
        <taxon>Odoribacteraceae</taxon>
        <taxon>Odoribacter</taxon>
    </lineage>
</organism>
<dbReference type="InterPro" id="IPR013766">
    <property type="entry name" value="Thioredoxin_domain"/>
</dbReference>
<dbReference type="Pfam" id="PF13905">
    <property type="entry name" value="Thioredoxin_8"/>
    <property type="match status" value="1"/>
</dbReference>
<name>H1DL77_9BACT</name>
<feature type="domain" description="Thioredoxin" evidence="1">
    <location>
        <begin position="323"/>
        <end position="460"/>
    </location>
</feature>
<dbReference type="PROSITE" id="PS51352">
    <property type="entry name" value="THIOREDOXIN_2"/>
    <property type="match status" value="1"/>
</dbReference>
<dbReference type="CDD" id="cd02966">
    <property type="entry name" value="TlpA_like_family"/>
    <property type="match status" value="1"/>
</dbReference>
<dbReference type="AlphaFoldDB" id="H1DL77"/>